<comment type="caution">
    <text evidence="1">The sequence shown here is derived from an EMBL/GenBank/DDBJ whole genome shotgun (WGS) entry which is preliminary data.</text>
</comment>
<gene>
    <name evidence="1" type="ORF">C426_0849</name>
</gene>
<dbReference type="Proteomes" id="UP000006787">
    <property type="component" value="Unassembled WGS sequence"/>
</dbReference>
<evidence type="ECO:0000313" key="1">
    <source>
        <dbReference type="EMBL" id="EKF51740.1"/>
    </source>
</evidence>
<protein>
    <submittedName>
        <fullName evidence="1">Uncharacterized protein</fullName>
    </submittedName>
</protein>
<organism evidence="1 2">
    <name type="scientific">Lactococcus garvieae DCC43</name>
    <dbReference type="NCBI Taxonomy" id="1231377"/>
    <lineage>
        <taxon>Bacteria</taxon>
        <taxon>Bacillati</taxon>
        <taxon>Bacillota</taxon>
        <taxon>Bacilli</taxon>
        <taxon>Lactobacillales</taxon>
        <taxon>Streptococcaceae</taxon>
        <taxon>Lactococcus</taxon>
    </lineage>
</organism>
<reference evidence="1 2" key="1">
    <citation type="journal article" date="2012" name="J. Bacteriol.">
        <title>Genome Sequence of the Bacteriocin-Producing Strain Lactococcus garvieae DCC43.</title>
        <authorList>
            <person name="Gabrielsen C."/>
            <person name="Brede D.A."/>
            <person name="Hernandez P.E."/>
            <person name="Nes I.F."/>
            <person name="Diep D.B."/>
        </authorList>
    </citation>
    <scope>NUCLEOTIDE SEQUENCE [LARGE SCALE GENOMIC DNA]</scope>
    <source>
        <strain evidence="1 2">DCC43</strain>
    </source>
</reference>
<sequence length="39" mass="4683">MCYNGKMNSLRILHLKDLYSYLKQFPVIARFFAEKLTTK</sequence>
<accession>K2PK36</accession>
<dbReference type="EMBL" id="AMQS01000010">
    <property type="protein sequence ID" value="EKF51740.1"/>
    <property type="molecule type" value="Genomic_DNA"/>
</dbReference>
<name>K2PK36_9LACT</name>
<evidence type="ECO:0000313" key="2">
    <source>
        <dbReference type="Proteomes" id="UP000006787"/>
    </source>
</evidence>
<proteinExistence type="predicted"/>
<dbReference type="AlphaFoldDB" id="K2PK36"/>